<dbReference type="EMBL" id="JBHFEH010000035">
    <property type="protein sequence ID" value="KAL2051408.1"/>
    <property type="molecule type" value="Genomic_DNA"/>
</dbReference>
<protein>
    <recommendedName>
        <fullName evidence="3">Aminoglycoside phosphotransferase domain-containing protein</fullName>
    </recommendedName>
</protein>
<evidence type="ECO:0000313" key="2">
    <source>
        <dbReference type="Proteomes" id="UP001590951"/>
    </source>
</evidence>
<evidence type="ECO:0000313" key="1">
    <source>
        <dbReference type="EMBL" id="KAL2051408.1"/>
    </source>
</evidence>
<organism evidence="1 2">
    <name type="scientific">Lepraria finkii</name>
    <dbReference type="NCBI Taxonomy" id="1340010"/>
    <lineage>
        <taxon>Eukaryota</taxon>
        <taxon>Fungi</taxon>
        <taxon>Dikarya</taxon>
        <taxon>Ascomycota</taxon>
        <taxon>Pezizomycotina</taxon>
        <taxon>Lecanoromycetes</taxon>
        <taxon>OSLEUM clade</taxon>
        <taxon>Lecanoromycetidae</taxon>
        <taxon>Lecanorales</taxon>
        <taxon>Lecanorineae</taxon>
        <taxon>Stereocaulaceae</taxon>
        <taxon>Lepraria</taxon>
    </lineage>
</organism>
<reference evidence="1 2" key="1">
    <citation type="submission" date="2024-09" db="EMBL/GenBank/DDBJ databases">
        <title>Rethinking Asexuality: The Enigmatic Case of Functional Sexual Genes in Lepraria (Stereocaulaceae).</title>
        <authorList>
            <person name="Doellman M."/>
            <person name="Sun Y."/>
            <person name="Barcenas-Pena A."/>
            <person name="Lumbsch H.T."/>
            <person name="Grewe F."/>
        </authorList>
    </citation>
    <scope>NUCLEOTIDE SEQUENCE [LARGE SCALE GENOMIC DNA]</scope>
    <source>
        <strain evidence="1 2">Grewe 0041</strain>
    </source>
</reference>
<proteinExistence type="predicted"/>
<keyword evidence="2" id="KW-1185">Reference proteome</keyword>
<accession>A0ABR4B1Z2</accession>
<dbReference type="Proteomes" id="UP001590951">
    <property type="component" value="Unassembled WGS sequence"/>
</dbReference>
<gene>
    <name evidence="1" type="ORF">ABVK25_008275</name>
</gene>
<evidence type="ECO:0008006" key="3">
    <source>
        <dbReference type="Google" id="ProtNLM"/>
    </source>
</evidence>
<comment type="caution">
    <text evidence="1">The sequence shown here is derived from an EMBL/GenBank/DDBJ whole genome shotgun (WGS) entry which is preliminary data.</text>
</comment>
<name>A0ABR4B1Z2_9LECA</name>
<sequence length="127" mass="14134">MDDTGFLCDDGYSCCHLDLNAAPRNVMVNIQADGPAAITGILDWDSAVFGPKFVGCAPPIWLWAWNREGIEDEREADDTPPTLEQQELKTLVRGDCGARLPEVFIWNAVPTGQDDVWFGTPRKELRL</sequence>